<evidence type="ECO:0000256" key="8">
    <source>
        <dbReference type="ARBA" id="ARBA00022989"/>
    </source>
</evidence>
<keyword evidence="14" id="KW-1185">Reference proteome</keyword>
<dbReference type="GO" id="GO:0009245">
    <property type="term" value="P:lipid A biosynthetic process"/>
    <property type="evidence" value="ECO:0007669"/>
    <property type="project" value="UniProtKB-KW"/>
</dbReference>
<dbReference type="AlphaFoldDB" id="X5M6V1"/>
<dbReference type="PANTHER" id="PTHR30561">
    <property type="entry name" value="SMR FAMILY PROTON-DEPENDENT DRUG EFFLUX TRANSPORTER SUGE"/>
    <property type="match status" value="1"/>
</dbReference>
<keyword evidence="4" id="KW-0997">Cell inner membrane</keyword>
<keyword evidence="2" id="KW-1003">Cell membrane</keyword>
<dbReference type="OrthoDB" id="9783707at2"/>
<dbReference type="EMBL" id="HG966617">
    <property type="protein sequence ID" value="CDO58793.1"/>
    <property type="molecule type" value="Genomic_DNA"/>
</dbReference>
<dbReference type="GO" id="GO:0009103">
    <property type="term" value="P:lipopolysaccharide biosynthetic process"/>
    <property type="evidence" value="ECO:0007669"/>
    <property type="project" value="UniProtKB-KW"/>
</dbReference>
<gene>
    <name evidence="13" type="ORF">BN1012_Phect579</name>
</gene>
<feature type="domain" description="EamA" evidence="12">
    <location>
        <begin position="6"/>
        <end position="131"/>
    </location>
</feature>
<dbReference type="GO" id="GO:0005886">
    <property type="term" value="C:plasma membrane"/>
    <property type="evidence" value="ECO:0007669"/>
    <property type="project" value="UniProtKB-SubCell"/>
</dbReference>
<keyword evidence="9" id="KW-0443">Lipid metabolism</keyword>
<feature type="transmembrane region" description="Helical" evidence="11">
    <location>
        <begin position="89"/>
        <end position="109"/>
    </location>
</feature>
<evidence type="ECO:0000256" key="1">
    <source>
        <dbReference type="ARBA" id="ARBA00004651"/>
    </source>
</evidence>
<feature type="transmembrane region" description="Helical" evidence="11">
    <location>
        <begin position="115"/>
        <end position="136"/>
    </location>
</feature>
<accession>X5M6V1</accession>
<feature type="transmembrane region" description="Helical" evidence="11">
    <location>
        <begin position="170"/>
        <end position="190"/>
    </location>
</feature>
<dbReference type="Proteomes" id="UP000032160">
    <property type="component" value="Chromosome I"/>
</dbReference>
<dbReference type="RefSeq" id="WP_043949654.1">
    <property type="nucleotide sequence ID" value="NZ_HG966617.1"/>
</dbReference>
<comment type="subcellular location">
    <subcellularLocation>
        <location evidence="1">Cell membrane</location>
        <topology evidence="1">Multi-pass membrane protein</topology>
    </subcellularLocation>
</comment>
<sequence length="279" mass="29043">MADTTIIIILLLTALLHATWNVALKTGTDRVLDMAAIRVSGVLFAAVVIPLTPMPAAASWPPLIASAIVYMAYYGFLISSYKHGDISQVYPIARGSAPLLVALAAFLFINETPGSIGLAGVVVVSLGIVIAGSGAFQQNLRAVAYALITGLTIAANSFLGGIGVRDAGTILGYSAWLELLTCVPFIAFACVRRRGFIAAYAANPVARRNVLLGFGSVFSFLIALWAMTHLPIATVAATRETSAIFAALAGAVLMKEPFAGRRILAAILVAIGITLLVVG</sequence>
<dbReference type="HOGENOM" id="CLU_060016_3_0_5"/>
<keyword evidence="5" id="KW-0441">Lipid A biosynthesis</keyword>
<keyword evidence="6 11" id="KW-0812">Transmembrane</keyword>
<feature type="transmembrane region" description="Helical" evidence="11">
    <location>
        <begin position="261"/>
        <end position="278"/>
    </location>
</feature>
<feature type="transmembrane region" description="Helical" evidence="11">
    <location>
        <begin position="58"/>
        <end position="77"/>
    </location>
</feature>
<dbReference type="STRING" id="1458461.BN1012_Phect579"/>
<keyword evidence="8 11" id="KW-1133">Transmembrane helix</keyword>
<organism evidence="13 14">
    <name type="scientific">Candidatus Phaeomarinibacter ectocarpi</name>
    <dbReference type="NCBI Taxonomy" id="1458461"/>
    <lineage>
        <taxon>Bacteria</taxon>
        <taxon>Pseudomonadati</taxon>
        <taxon>Pseudomonadota</taxon>
        <taxon>Alphaproteobacteria</taxon>
        <taxon>Hyphomicrobiales</taxon>
        <taxon>Parvibaculaceae</taxon>
        <taxon>Candidatus Phaeomarinibacter</taxon>
    </lineage>
</organism>
<dbReference type="InterPro" id="IPR000390">
    <property type="entry name" value="Small_drug/metabolite_transptr"/>
</dbReference>
<name>X5M6V1_9HYPH</name>
<dbReference type="InterPro" id="IPR000620">
    <property type="entry name" value="EamA_dom"/>
</dbReference>
<dbReference type="InterPro" id="IPR037185">
    <property type="entry name" value="EmrE-like"/>
</dbReference>
<feature type="transmembrane region" description="Helical" evidence="11">
    <location>
        <begin position="143"/>
        <end position="164"/>
    </location>
</feature>
<evidence type="ECO:0000259" key="12">
    <source>
        <dbReference type="Pfam" id="PF00892"/>
    </source>
</evidence>
<proteinExistence type="predicted"/>
<dbReference type="Pfam" id="PF00892">
    <property type="entry name" value="EamA"/>
    <property type="match status" value="1"/>
</dbReference>
<dbReference type="SUPFAM" id="SSF103481">
    <property type="entry name" value="Multidrug resistance efflux transporter EmrE"/>
    <property type="match status" value="2"/>
</dbReference>
<dbReference type="KEGG" id="pect:BN1012_Phect579"/>
<evidence type="ECO:0000256" key="2">
    <source>
        <dbReference type="ARBA" id="ARBA00022475"/>
    </source>
</evidence>
<dbReference type="PANTHER" id="PTHR30561:SF9">
    <property type="entry name" value="4-AMINO-4-DEOXY-L-ARABINOSE-PHOSPHOUNDECAPRENOL FLIPPASE SUBUNIT ARNF-RELATED"/>
    <property type="match status" value="1"/>
</dbReference>
<keyword evidence="3" id="KW-0444">Lipid biosynthesis</keyword>
<evidence type="ECO:0000256" key="7">
    <source>
        <dbReference type="ARBA" id="ARBA00022985"/>
    </source>
</evidence>
<evidence type="ECO:0000256" key="3">
    <source>
        <dbReference type="ARBA" id="ARBA00022516"/>
    </source>
</evidence>
<feature type="transmembrane region" description="Helical" evidence="11">
    <location>
        <begin position="35"/>
        <end position="52"/>
    </location>
</feature>
<evidence type="ECO:0000313" key="14">
    <source>
        <dbReference type="Proteomes" id="UP000032160"/>
    </source>
</evidence>
<evidence type="ECO:0000256" key="11">
    <source>
        <dbReference type="SAM" id="Phobius"/>
    </source>
</evidence>
<evidence type="ECO:0000256" key="4">
    <source>
        <dbReference type="ARBA" id="ARBA00022519"/>
    </source>
</evidence>
<dbReference type="Gene3D" id="1.10.3730.20">
    <property type="match status" value="2"/>
</dbReference>
<keyword evidence="7" id="KW-0448">Lipopolysaccharide biosynthesis</keyword>
<dbReference type="GO" id="GO:0022857">
    <property type="term" value="F:transmembrane transporter activity"/>
    <property type="evidence" value="ECO:0007669"/>
    <property type="project" value="InterPro"/>
</dbReference>
<evidence type="ECO:0000256" key="5">
    <source>
        <dbReference type="ARBA" id="ARBA00022556"/>
    </source>
</evidence>
<reference evidence="13 14" key="1">
    <citation type="journal article" date="2014" name="Front. Genet.">
        <title>Genome and metabolic network of "Candidatus Phaeomarinobacter ectocarpi" Ec32, a new candidate genus of Alphaproteobacteria frequently associated with brown algae.</title>
        <authorList>
            <person name="Dittami S.M."/>
            <person name="Barbeyron T."/>
            <person name="Boyen C."/>
            <person name="Cambefort J."/>
            <person name="Collet G."/>
            <person name="Delage L."/>
            <person name="Gobet A."/>
            <person name="Groisillier A."/>
            <person name="Leblanc C."/>
            <person name="Michel G."/>
            <person name="Scornet D."/>
            <person name="Siegel A."/>
            <person name="Tapia J.E."/>
            <person name="Tonon T."/>
        </authorList>
    </citation>
    <scope>NUCLEOTIDE SEQUENCE [LARGE SCALE GENOMIC DNA]</scope>
    <source>
        <strain evidence="13 14">Ec32</strain>
    </source>
</reference>
<evidence type="ECO:0000256" key="6">
    <source>
        <dbReference type="ARBA" id="ARBA00022692"/>
    </source>
</evidence>
<keyword evidence="10 11" id="KW-0472">Membrane</keyword>
<protein>
    <submittedName>
        <fullName evidence="13">Integral membrane protein</fullName>
    </submittedName>
</protein>
<feature type="transmembrane region" description="Helical" evidence="11">
    <location>
        <begin position="6"/>
        <end position="23"/>
    </location>
</feature>
<evidence type="ECO:0000256" key="10">
    <source>
        <dbReference type="ARBA" id="ARBA00023136"/>
    </source>
</evidence>
<feature type="transmembrane region" description="Helical" evidence="11">
    <location>
        <begin position="210"/>
        <end position="227"/>
    </location>
</feature>
<evidence type="ECO:0000256" key="9">
    <source>
        <dbReference type="ARBA" id="ARBA00023098"/>
    </source>
</evidence>
<evidence type="ECO:0000313" key="13">
    <source>
        <dbReference type="EMBL" id="CDO58793.1"/>
    </source>
</evidence>